<dbReference type="InterPro" id="IPR003961">
    <property type="entry name" value="FN3_dom"/>
</dbReference>
<dbReference type="CDD" id="cd00063">
    <property type="entry name" value="FN3"/>
    <property type="match status" value="1"/>
</dbReference>
<name>A0A412TQR4_9BACT</name>
<protein>
    <submittedName>
        <fullName evidence="1">Uncharacterized protein</fullName>
    </submittedName>
</protein>
<dbReference type="InterPro" id="IPR036116">
    <property type="entry name" value="FN3_sf"/>
</dbReference>
<dbReference type="Proteomes" id="UP000284243">
    <property type="component" value="Unassembled WGS sequence"/>
</dbReference>
<accession>A0A412TQR4</accession>
<evidence type="ECO:0000313" key="2">
    <source>
        <dbReference type="Proteomes" id="UP000284243"/>
    </source>
</evidence>
<comment type="caution">
    <text evidence="1">The sequence shown here is derived from an EMBL/GenBank/DDBJ whole genome shotgun (WGS) entry which is preliminary data.</text>
</comment>
<organism evidence="1 2">
    <name type="scientific">Odoribacter splanchnicus</name>
    <dbReference type="NCBI Taxonomy" id="28118"/>
    <lineage>
        <taxon>Bacteria</taxon>
        <taxon>Pseudomonadati</taxon>
        <taxon>Bacteroidota</taxon>
        <taxon>Bacteroidia</taxon>
        <taxon>Bacteroidales</taxon>
        <taxon>Odoribacteraceae</taxon>
        <taxon>Odoribacter</taxon>
    </lineage>
</organism>
<dbReference type="AlphaFoldDB" id="A0A412TQR4"/>
<proteinExistence type="predicted"/>
<evidence type="ECO:0000313" key="1">
    <source>
        <dbReference type="EMBL" id="RGU55970.1"/>
    </source>
</evidence>
<reference evidence="1 2" key="1">
    <citation type="submission" date="2018-08" db="EMBL/GenBank/DDBJ databases">
        <title>A genome reference for cultivated species of the human gut microbiota.</title>
        <authorList>
            <person name="Zou Y."/>
            <person name="Xue W."/>
            <person name="Luo G."/>
        </authorList>
    </citation>
    <scope>NUCLEOTIDE SEQUENCE [LARGE SCALE GENOMIC DNA]</scope>
    <source>
        <strain evidence="1 2">AF16-14</strain>
    </source>
</reference>
<sequence length="620" mass="68427">MEKYRFLWSLLLVSLSSILFSCSDDDEVTGPLTIKTGLLKEIGYTTAVCGGEISGGSGIGNRGVCWSTDVQPTVKDKHTTDGSGRGEFRSEITGLTEGVQYYVRAWVETSDGVKYGEEKTCVTLAHGRPTMLLMGINNIKETSAEVQAQVFTDGGVDITERGVVYRLQSAGTDEPALENATKLKVEGKTGLLEGILNGLTDNETYICRAYVVYAEGTIYTKSETFTTEKYTAPKAEIEEVKDITNTAFTVTVNIASGTPLPVLEYGVVWGIKSGPTIENNKLKLGEGDGQTSTTVGELQEGSVYYVRPYAVNKNGITYGEEEVVATLSYKAAITTRMTAYVTAHRAYVGGEILNTGVLNAAVTEAGVCWGMAEHPTIADNKLKAEGIGNDHTEFDSLMLFPLKPETKYYVRTYVINEYGTNYGDEYSFTTREPVADFFKAEGSSGDNPVFNGLNLTSTYPGGIASGDQQDAYERLSNILTTYGKRVLTAYRIYLVPDKSQQPRYIYTTIQYQNSAGNAYVGIWRDKIDWDADYVYTVSHHQSNGNNATNIYNSAVKNGQEEDLLRSVDYLSQSPFVIDWDNENSTTINSAFYIIPIKYPDKFKRMGVFRYTSLTPAEDWW</sequence>
<gene>
    <name evidence="1" type="ORF">DWW57_10720</name>
</gene>
<dbReference type="PROSITE" id="PS51257">
    <property type="entry name" value="PROKAR_LIPOPROTEIN"/>
    <property type="match status" value="1"/>
</dbReference>
<dbReference type="PROSITE" id="PS50853">
    <property type="entry name" value="FN3"/>
    <property type="match status" value="1"/>
</dbReference>
<dbReference type="RefSeq" id="WP_013613045.1">
    <property type="nucleotide sequence ID" value="NZ_CABJFF010000010.1"/>
</dbReference>
<dbReference type="EMBL" id="QRYC01000013">
    <property type="protein sequence ID" value="RGU55970.1"/>
    <property type="molecule type" value="Genomic_DNA"/>
</dbReference>
<dbReference type="GeneID" id="61276102"/>
<dbReference type="SUPFAM" id="SSF49265">
    <property type="entry name" value="Fibronectin type III"/>
    <property type="match status" value="1"/>
</dbReference>